<dbReference type="GO" id="GO:0005524">
    <property type="term" value="F:ATP binding"/>
    <property type="evidence" value="ECO:0007669"/>
    <property type="project" value="UniProtKB-KW"/>
</dbReference>
<dbReference type="Proteomes" id="UP000593765">
    <property type="component" value="Chromosome"/>
</dbReference>
<dbReference type="Gene3D" id="1.25.40.10">
    <property type="entry name" value="Tetratricopeptide repeat domain"/>
    <property type="match status" value="1"/>
</dbReference>
<dbReference type="Pfam" id="PF17862">
    <property type="entry name" value="AAA_lid_3"/>
    <property type="match status" value="1"/>
</dbReference>
<evidence type="ECO:0000313" key="7">
    <source>
        <dbReference type="EMBL" id="QOV88375.1"/>
    </source>
</evidence>
<dbReference type="Pfam" id="PF13432">
    <property type="entry name" value="TPR_16"/>
    <property type="match status" value="1"/>
</dbReference>
<dbReference type="Gene3D" id="3.40.50.300">
    <property type="entry name" value="P-loop containing nucleotide triphosphate hydrolases"/>
    <property type="match status" value="1"/>
</dbReference>
<dbReference type="InterPro" id="IPR003959">
    <property type="entry name" value="ATPase_AAA_core"/>
</dbReference>
<dbReference type="PROSITE" id="PS00674">
    <property type="entry name" value="AAA"/>
    <property type="match status" value="1"/>
</dbReference>
<dbReference type="RefSeq" id="WP_206291354.1">
    <property type="nucleotide sequence ID" value="NZ_CP063458.1"/>
</dbReference>
<evidence type="ECO:0000256" key="5">
    <source>
        <dbReference type="RuleBase" id="RU003651"/>
    </source>
</evidence>
<dbReference type="InterPro" id="IPR003960">
    <property type="entry name" value="ATPase_AAA_CS"/>
</dbReference>
<dbReference type="PROSITE" id="PS50005">
    <property type="entry name" value="TPR"/>
    <property type="match status" value="2"/>
</dbReference>
<dbReference type="EMBL" id="CP063458">
    <property type="protein sequence ID" value="QOV88375.1"/>
    <property type="molecule type" value="Genomic_DNA"/>
</dbReference>
<dbReference type="FunFam" id="3.40.50.300:FF:001025">
    <property type="entry name" value="ATPase family, AAA domain-containing 2B"/>
    <property type="match status" value="1"/>
</dbReference>
<dbReference type="InterPro" id="IPR050168">
    <property type="entry name" value="AAA_ATPase_domain"/>
</dbReference>
<dbReference type="KEGG" id="hbs:IPV69_19280"/>
<name>A0A7M2WS66_9BACT</name>
<dbReference type="PANTHER" id="PTHR23077">
    <property type="entry name" value="AAA-FAMILY ATPASE"/>
    <property type="match status" value="1"/>
</dbReference>
<sequence>MATGDDMIKSLREALKHSPDNLPLRLHLGESLMGLGRYEEAEWEYKAAIEAAPHDARCKLGLADAYFKGGKGSPAMVVVEELIKLPNPPARTYLLYSKLLFKSGDVDRAVRQYKRAIEADEELADGTYAGQLGIHGSAAEEAESDVVDGRMRASGAGGSDGDPSIPIERPKITFADVGGMDTLKDEIRMKIIHPLAHPELYKAYGKTIGGGILMYGPPGCGKTHLARATAGEIKAGFVSVGINDVLDMWIGNSERNLHEIFDRARRSRPCVLFFDEVDALAASRTDMRHSGGRHQINQFLAEMDGVAASNDGLLILAATNAPWHVDPAFRRPGRFDRILFIPPPDATARAGILQLLLTGKPVQDIDHDQIAKKTDGFSGADLKAVVDMAIESKLREAMRDGIPKPMTTRDLTSAAAQVRPSTREWFNTAKNYALYSNQGGVYDDILKYMKL</sequence>
<dbReference type="SUPFAM" id="SSF48452">
    <property type="entry name" value="TPR-like"/>
    <property type="match status" value="1"/>
</dbReference>
<feature type="repeat" description="TPR" evidence="4">
    <location>
        <begin position="90"/>
        <end position="123"/>
    </location>
</feature>
<keyword evidence="4" id="KW-0802">TPR repeat</keyword>
<keyword evidence="8" id="KW-1185">Reference proteome</keyword>
<proteinExistence type="inferred from homology"/>
<evidence type="ECO:0000256" key="3">
    <source>
        <dbReference type="ARBA" id="ARBA00023054"/>
    </source>
</evidence>
<feature type="repeat" description="TPR" evidence="4">
    <location>
        <begin position="22"/>
        <end position="55"/>
    </location>
</feature>
<dbReference type="Pfam" id="PF13181">
    <property type="entry name" value="TPR_8"/>
    <property type="match status" value="1"/>
</dbReference>
<dbReference type="SMART" id="SM00028">
    <property type="entry name" value="TPR"/>
    <property type="match status" value="2"/>
</dbReference>
<dbReference type="InterPro" id="IPR027417">
    <property type="entry name" value="P-loop_NTPase"/>
</dbReference>
<dbReference type="Pfam" id="PF00004">
    <property type="entry name" value="AAA"/>
    <property type="match status" value="1"/>
</dbReference>
<protein>
    <submittedName>
        <fullName evidence="7">AAA family ATPase</fullName>
    </submittedName>
</protein>
<evidence type="ECO:0000259" key="6">
    <source>
        <dbReference type="SMART" id="SM00382"/>
    </source>
</evidence>
<keyword evidence="1 5" id="KW-0547">Nucleotide-binding</keyword>
<evidence type="ECO:0000256" key="2">
    <source>
        <dbReference type="ARBA" id="ARBA00022840"/>
    </source>
</evidence>
<dbReference type="GO" id="GO:0016887">
    <property type="term" value="F:ATP hydrolysis activity"/>
    <property type="evidence" value="ECO:0007669"/>
    <property type="project" value="InterPro"/>
</dbReference>
<gene>
    <name evidence="7" type="ORF">IPV69_19280</name>
</gene>
<evidence type="ECO:0000256" key="4">
    <source>
        <dbReference type="PROSITE-ProRule" id="PRU00339"/>
    </source>
</evidence>
<feature type="domain" description="AAA+ ATPase" evidence="6">
    <location>
        <begin position="208"/>
        <end position="345"/>
    </location>
</feature>
<evidence type="ECO:0000256" key="1">
    <source>
        <dbReference type="ARBA" id="ARBA00022741"/>
    </source>
</evidence>
<keyword evidence="3" id="KW-0175">Coiled coil</keyword>
<keyword evidence="2 5" id="KW-0067">ATP-binding</keyword>
<organism evidence="7 8">
    <name type="scientific">Humisphaera borealis</name>
    <dbReference type="NCBI Taxonomy" id="2807512"/>
    <lineage>
        <taxon>Bacteria</taxon>
        <taxon>Pseudomonadati</taxon>
        <taxon>Planctomycetota</taxon>
        <taxon>Phycisphaerae</taxon>
        <taxon>Tepidisphaerales</taxon>
        <taxon>Tepidisphaeraceae</taxon>
        <taxon>Humisphaera</taxon>
    </lineage>
</organism>
<comment type="similarity">
    <text evidence="5">Belongs to the AAA ATPase family.</text>
</comment>
<dbReference type="InterPro" id="IPR011990">
    <property type="entry name" value="TPR-like_helical_dom_sf"/>
</dbReference>
<evidence type="ECO:0000313" key="8">
    <source>
        <dbReference type="Proteomes" id="UP000593765"/>
    </source>
</evidence>
<dbReference type="PANTHER" id="PTHR23077:SF171">
    <property type="entry name" value="NUCLEAR VALOSIN-CONTAINING PROTEIN-LIKE"/>
    <property type="match status" value="1"/>
</dbReference>
<dbReference type="InterPro" id="IPR003593">
    <property type="entry name" value="AAA+_ATPase"/>
</dbReference>
<dbReference type="InterPro" id="IPR041569">
    <property type="entry name" value="AAA_lid_3"/>
</dbReference>
<accession>A0A7M2WS66</accession>
<dbReference type="SUPFAM" id="SSF52540">
    <property type="entry name" value="P-loop containing nucleoside triphosphate hydrolases"/>
    <property type="match status" value="1"/>
</dbReference>
<dbReference type="SMART" id="SM00382">
    <property type="entry name" value="AAA"/>
    <property type="match status" value="1"/>
</dbReference>
<reference evidence="7 8" key="1">
    <citation type="submission" date="2020-10" db="EMBL/GenBank/DDBJ databases">
        <title>Wide distribution of Phycisphaera-like planctomycetes from WD2101 soil group in peatlands and genome analysis of the first cultivated representative.</title>
        <authorList>
            <person name="Dedysh S.N."/>
            <person name="Beletsky A.V."/>
            <person name="Ivanova A."/>
            <person name="Kulichevskaya I.S."/>
            <person name="Suzina N.E."/>
            <person name="Philippov D.A."/>
            <person name="Rakitin A.L."/>
            <person name="Mardanov A.V."/>
            <person name="Ravin N.V."/>
        </authorList>
    </citation>
    <scope>NUCLEOTIDE SEQUENCE [LARGE SCALE GENOMIC DNA]</scope>
    <source>
        <strain evidence="7 8">M1803</strain>
    </source>
</reference>
<dbReference type="Gene3D" id="1.10.8.60">
    <property type="match status" value="1"/>
</dbReference>
<dbReference type="AlphaFoldDB" id="A0A7M2WS66"/>
<dbReference type="InterPro" id="IPR019734">
    <property type="entry name" value="TPR_rpt"/>
</dbReference>